<keyword evidence="3" id="KW-0597">Phosphoprotein</keyword>
<dbReference type="GO" id="GO:0006367">
    <property type="term" value="P:transcription initiation at RNA polymerase II promoter"/>
    <property type="evidence" value="ECO:0007669"/>
    <property type="project" value="TreeGrafter"/>
</dbReference>
<dbReference type="GO" id="GO:0003677">
    <property type="term" value="F:DNA binding"/>
    <property type="evidence" value="ECO:0007669"/>
    <property type="project" value="TreeGrafter"/>
</dbReference>
<dbReference type="InterPro" id="IPR009072">
    <property type="entry name" value="Histone-fold"/>
</dbReference>
<evidence type="ECO:0000256" key="2">
    <source>
        <dbReference type="ARBA" id="ARBA00006178"/>
    </source>
</evidence>
<dbReference type="InterPro" id="IPR003894">
    <property type="entry name" value="TAFH_NHR1"/>
</dbReference>
<dbReference type="PANTHER" id="PTHR15138:SF18">
    <property type="entry name" value="TATA-BOX BINDING PROTEIN ASSOCIATED FACTOR 4"/>
    <property type="match status" value="1"/>
</dbReference>
<proteinExistence type="inferred from homology"/>
<dbReference type="Pfam" id="PF05236">
    <property type="entry name" value="TAF4"/>
    <property type="match status" value="1"/>
</dbReference>
<dbReference type="PANTHER" id="PTHR15138">
    <property type="entry name" value="TRANSCRIPTION INITIATION FACTOR TFIID SUBUNIT 4"/>
    <property type="match status" value="1"/>
</dbReference>
<dbReference type="GO" id="GO:0006357">
    <property type="term" value="P:regulation of transcription by RNA polymerase II"/>
    <property type="evidence" value="ECO:0007669"/>
    <property type="project" value="UniProtKB-ARBA"/>
</dbReference>
<keyword evidence="5" id="KW-0804">Transcription</keyword>
<dbReference type="GeneTree" id="ENSGT00390000011620"/>
<dbReference type="Proteomes" id="UP000265100">
    <property type="component" value="Chromosome 5"/>
</dbReference>
<evidence type="ECO:0000256" key="3">
    <source>
        <dbReference type="ARBA" id="ARBA00022553"/>
    </source>
</evidence>
<accession>A0A3P8QIM7</accession>
<dbReference type="GO" id="GO:0016251">
    <property type="term" value="F:RNA polymerase II general transcription initiation factor activity"/>
    <property type="evidence" value="ECO:0007669"/>
    <property type="project" value="TreeGrafter"/>
</dbReference>
<reference evidence="9" key="3">
    <citation type="submission" date="2025-09" db="UniProtKB">
        <authorList>
            <consortium name="Ensembl"/>
        </authorList>
    </citation>
    <scope>IDENTIFICATION</scope>
</reference>
<evidence type="ECO:0000256" key="1">
    <source>
        <dbReference type="ARBA" id="ARBA00004123"/>
    </source>
</evidence>
<reference evidence="9" key="2">
    <citation type="submission" date="2025-08" db="UniProtKB">
        <authorList>
            <consortium name="Ensembl"/>
        </authorList>
    </citation>
    <scope>IDENTIFICATION</scope>
</reference>
<dbReference type="InterPro" id="IPR007900">
    <property type="entry name" value="TAF4_C"/>
</dbReference>
<dbReference type="OMA" id="RQGCPTP"/>
<feature type="compositionally biased region" description="Polar residues" evidence="7">
    <location>
        <begin position="1"/>
        <end position="13"/>
    </location>
</feature>
<feature type="region of interest" description="Disordered" evidence="7">
    <location>
        <begin position="695"/>
        <end position="738"/>
    </location>
</feature>
<evidence type="ECO:0000256" key="5">
    <source>
        <dbReference type="ARBA" id="ARBA00023163"/>
    </source>
</evidence>
<dbReference type="Gene3D" id="1.10.20.10">
    <property type="entry name" value="Histone, subunit A"/>
    <property type="match status" value="1"/>
</dbReference>
<organism evidence="9 10">
    <name type="scientific">Astatotilapia calliptera</name>
    <name type="common">Eastern happy</name>
    <name type="synonym">Chromis callipterus</name>
    <dbReference type="NCBI Taxonomy" id="8154"/>
    <lineage>
        <taxon>Eukaryota</taxon>
        <taxon>Metazoa</taxon>
        <taxon>Chordata</taxon>
        <taxon>Craniata</taxon>
        <taxon>Vertebrata</taxon>
        <taxon>Euteleostomi</taxon>
        <taxon>Actinopterygii</taxon>
        <taxon>Neopterygii</taxon>
        <taxon>Teleostei</taxon>
        <taxon>Neoteleostei</taxon>
        <taxon>Acanthomorphata</taxon>
        <taxon>Ovalentaria</taxon>
        <taxon>Cichlomorphae</taxon>
        <taxon>Cichliformes</taxon>
        <taxon>Cichlidae</taxon>
        <taxon>African cichlids</taxon>
        <taxon>Pseudocrenilabrinae</taxon>
        <taxon>Haplochromini</taxon>
        <taxon>Astatotilapia</taxon>
    </lineage>
</organism>
<dbReference type="InterPro" id="IPR037249">
    <property type="entry name" value="TAFH/NHR1_dom_sf"/>
</dbReference>
<dbReference type="SUPFAM" id="SSF158553">
    <property type="entry name" value="TAFH domain-like"/>
    <property type="match status" value="1"/>
</dbReference>
<evidence type="ECO:0000313" key="10">
    <source>
        <dbReference type="Proteomes" id="UP000265100"/>
    </source>
</evidence>
<evidence type="ECO:0000256" key="6">
    <source>
        <dbReference type="ARBA" id="ARBA00023242"/>
    </source>
</evidence>
<dbReference type="GO" id="GO:0005669">
    <property type="term" value="C:transcription factor TFIID complex"/>
    <property type="evidence" value="ECO:0007669"/>
    <property type="project" value="InterPro"/>
</dbReference>
<dbReference type="FunFam" id="1.10.20.10:FF:000015">
    <property type="entry name" value="Transcription initiation factor TFIID subunit 4B"/>
    <property type="match status" value="1"/>
</dbReference>
<name>A0A3P8QIM7_ASTCA</name>
<reference evidence="9" key="1">
    <citation type="submission" date="2018-05" db="EMBL/GenBank/DDBJ databases">
        <authorList>
            <person name="Datahose"/>
        </authorList>
    </citation>
    <scope>NUCLEOTIDE SEQUENCE</scope>
</reference>
<feature type="domain" description="TAFH" evidence="8">
    <location>
        <begin position="307"/>
        <end position="404"/>
    </location>
</feature>
<dbReference type="Pfam" id="PF07531">
    <property type="entry name" value="TAFH"/>
    <property type="match status" value="1"/>
</dbReference>
<dbReference type="GO" id="GO:0046982">
    <property type="term" value="F:protein heterodimerization activity"/>
    <property type="evidence" value="ECO:0007669"/>
    <property type="project" value="InterPro"/>
</dbReference>
<dbReference type="FunFam" id="1.20.120.1110:FF:000002">
    <property type="entry name" value="Transcription initiation factor TFIID subunit 4B"/>
    <property type="match status" value="1"/>
</dbReference>
<feature type="compositionally biased region" description="Basic and acidic residues" evidence="7">
    <location>
        <begin position="660"/>
        <end position="678"/>
    </location>
</feature>
<feature type="region of interest" description="Disordered" evidence="7">
    <location>
        <begin position="395"/>
        <end position="430"/>
    </location>
</feature>
<evidence type="ECO:0000313" key="9">
    <source>
        <dbReference type="Ensembl" id="ENSACLP00000029056.2"/>
    </source>
</evidence>
<dbReference type="InterPro" id="IPR045144">
    <property type="entry name" value="TAF4"/>
</dbReference>
<dbReference type="Ensembl" id="ENSACLT00000029737.2">
    <property type="protein sequence ID" value="ENSACLP00000029056.2"/>
    <property type="gene ID" value="ENSACLG00000019690.2"/>
</dbReference>
<dbReference type="CDD" id="cd08045">
    <property type="entry name" value="HFD_TAF4"/>
    <property type="match status" value="1"/>
</dbReference>
<protein>
    <recommendedName>
        <fullName evidence="8">TAFH domain-containing protein</fullName>
    </recommendedName>
</protein>
<dbReference type="SMART" id="SM00549">
    <property type="entry name" value="TAFH"/>
    <property type="match status" value="1"/>
</dbReference>
<dbReference type="Bgee" id="ENSACLG00000019690">
    <property type="expression patterns" value="Expressed in ovary and 8 other cell types or tissues"/>
</dbReference>
<dbReference type="Gene3D" id="1.20.120.1110">
    <property type="entry name" value="TAFH/NHR1 domain"/>
    <property type="match status" value="1"/>
</dbReference>
<dbReference type="PROSITE" id="PS51119">
    <property type="entry name" value="TAFH"/>
    <property type="match status" value="1"/>
</dbReference>
<dbReference type="SUPFAM" id="SSF47113">
    <property type="entry name" value="Histone-fold"/>
    <property type="match status" value="1"/>
</dbReference>
<dbReference type="STRING" id="8154.ENSACLP00000029056"/>
<keyword evidence="10" id="KW-1185">Reference proteome</keyword>
<sequence>MDASTASTDSNTGHDPGKTPVVSSGVTFLPNHQGKVGSYSAQTFNGSQTMNSHNSGNAATLRGTIVTSGTGSSSSAAISVTAVNSGPVLSKGLAGVTMPPSSNSVIQTPLMNSQSVVASAQPVSQATGPTVTLVRTPMQTVGSGAVLNGNNSASPSVAASASSQTGIGMQTPLVNNGQPSSSVAISAGTHIIKAEPPTTITESAPQPTVTPGAVTVPRTSAAAAAATGGIRALAPQMLAPRLPQATPGQPSIHNIQLPPGMVLVRSDSGQLLMIPQQALAQMQAQAQGDLAPRATTPTNVPPGQETIENVKKCKNFLSTLIKLASSGKQSTETAATVRELVKDLLEGKLEAEEFTSRLYKELNSSPQPYLVPFLKRSLPALRQLTPDSATFIQQSQLAQPASGSVSSTSTTPTTVVLGSPAPRLPTPVSRPLLQPGINKPGQMPSLVLQPQQQRALLRPQVTFPTTPVMTLRNQAPSHIVLGQQQVHLKELQPGEDVSLTTLLNVCICACAPFIGDDDDINDVASMAGVNLSEESANILATNSITVGAVTHSCKDEAFLSCAVLQRKMLEIGRRYGVTELGPEVVNYVSHAAQQHLQNLLEKVSQVAQQKNITFKEDNNHEQSSDVRTQLKFFEQLDQLEKQRKEEQEREILLKAAKSRARQEDPEQLRLKQKAKEMQQQELAQMRQREANLTALAAIGPRKKKRNLESPSSSASGSGTGPSLSGGPASSGSRPTRQRITRVNLRDLLFCLENERFTSRSHFLYKGFLK</sequence>
<evidence type="ECO:0000259" key="8">
    <source>
        <dbReference type="PROSITE" id="PS51119"/>
    </source>
</evidence>
<dbReference type="AlphaFoldDB" id="A0A3P8QIM7"/>
<keyword evidence="6" id="KW-0539">Nucleus</keyword>
<feature type="region of interest" description="Disordered" evidence="7">
    <location>
        <begin position="1"/>
        <end position="25"/>
    </location>
</feature>
<comment type="similarity">
    <text evidence="2">Belongs to the TAF4 family.</text>
</comment>
<feature type="region of interest" description="Disordered" evidence="7">
    <location>
        <begin position="655"/>
        <end position="679"/>
    </location>
</feature>
<feature type="compositionally biased region" description="Low complexity" evidence="7">
    <location>
        <begin position="402"/>
        <end position="420"/>
    </location>
</feature>
<evidence type="ECO:0000256" key="4">
    <source>
        <dbReference type="ARBA" id="ARBA00023015"/>
    </source>
</evidence>
<comment type="subcellular location">
    <subcellularLocation>
        <location evidence="1">Nucleus</location>
    </subcellularLocation>
</comment>
<evidence type="ECO:0000256" key="7">
    <source>
        <dbReference type="SAM" id="MobiDB-lite"/>
    </source>
</evidence>
<keyword evidence="4" id="KW-0805">Transcription regulation</keyword>
<feature type="compositionally biased region" description="Low complexity" evidence="7">
    <location>
        <begin position="709"/>
        <end position="734"/>
    </location>
</feature>